<dbReference type="Proteomes" id="UP001152320">
    <property type="component" value="Chromosome 2"/>
</dbReference>
<feature type="transmembrane region" description="Helical" evidence="1">
    <location>
        <begin position="345"/>
        <end position="364"/>
    </location>
</feature>
<reference evidence="3" key="1">
    <citation type="submission" date="2021-10" db="EMBL/GenBank/DDBJ databases">
        <title>Tropical sea cucumber genome reveals ecological adaptation and Cuvierian tubules defense mechanism.</title>
        <authorList>
            <person name="Chen T."/>
        </authorList>
    </citation>
    <scope>NUCLEOTIDE SEQUENCE</scope>
    <source>
        <strain evidence="3">Nanhai2018</strain>
        <tissue evidence="3">Muscle</tissue>
    </source>
</reference>
<gene>
    <name evidence="3" type="ORF">HOLleu_05515</name>
</gene>
<proteinExistence type="predicted"/>
<evidence type="ECO:0000313" key="4">
    <source>
        <dbReference type="Proteomes" id="UP001152320"/>
    </source>
</evidence>
<organism evidence="3 4">
    <name type="scientific">Holothuria leucospilota</name>
    <name type="common">Black long sea cucumber</name>
    <name type="synonym">Mertensiothuria leucospilota</name>
    <dbReference type="NCBI Taxonomy" id="206669"/>
    <lineage>
        <taxon>Eukaryota</taxon>
        <taxon>Metazoa</taxon>
        <taxon>Echinodermata</taxon>
        <taxon>Eleutherozoa</taxon>
        <taxon>Echinozoa</taxon>
        <taxon>Holothuroidea</taxon>
        <taxon>Aspidochirotacea</taxon>
        <taxon>Aspidochirotida</taxon>
        <taxon>Holothuriidae</taxon>
        <taxon>Holothuria</taxon>
    </lineage>
</organism>
<keyword evidence="4" id="KW-1185">Reference proteome</keyword>
<feature type="transmembrane region" description="Helical" evidence="1">
    <location>
        <begin position="415"/>
        <end position="437"/>
    </location>
</feature>
<sequence length="474" mass="54102">MGLTSCKCRRSSDVSHRLLGNPSSQSNLDFAGNPTLLFSYPDNTEGRSSIMAAWHDKSSPNPGCCKKSGIFRVYCGDKNGVVPPSGLYCENCHVEYLDREKYPGLVYDEHSQVNIICYKTNETIDQPVGNWTPVEPWNYFHEPQTITMHKRLSSFRFVASNALLSMVNPNRRYLDHRNVRDVGALQAGDHIMWHRPYALWHHQLIKENKGNGKCDVIHFDSGRTRWVKAEVQFIKDFDFTIQRNGTAYKIIYDSSVERENPIKLVFDRASSKLKDTDYTLLKNNCEHLVTFCKTGKPRSLQVYWLFSKFIFLLLRVTILSLFIYISIQTDLVDHSISHGEEIGELFIVLITELVLWSTILGWHVKLYYNKKIGALDFGRRIGEANLESIITVVAYILHVFLIFKAGKQMHPSLHILLAIVFGFFGRVIGCFASQACLQKILKPLRMNNNQPRCTYGASDFVVFGGPTCPEEVGV</sequence>
<feature type="transmembrane region" description="Helical" evidence="1">
    <location>
        <begin position="302"/>
        <end position="325"/>
    </location>
</feature>
<dbReference type="OrthoDB" id="421951at2759"/>
<evidence type="ECO:0000259" key="2">
    <source>
        <dbReference type="PROSITE" id="PS51934"/>
    </source>
</evidence>
<evidence type="ECO:0000313" key="3">
    <source>
        <dbReference type="EMBL" id="KAJ8046738.1"/>
    </source>
</evidence>
<dbReference type="InterPro" id="IPR007053">
    <property type="entry name" value="LRAT_dom"/>
</dbReference>
<name>A0A9Q1HJ30_HOLLE</name>
<accession>A0A9Q1HJ30</accession>
<dbReference type="PROSITE" id="PS51934">
    <property type="entry name" value="LRAT"/>
    <property type="match status" value="1"/>
</dbReference>
<comment type="caution">
    <text evidence="3">The sequence shown here is derived from an EMBL/GenBank/DDBJ whole genome shotgun (WGS) entry which is preliminary data.</text>
</comment>
<dbReference type="Pfam" id="PF04970">
    <property type="entry name" value="LRAT"/>
    <property type="match status" value="1"/>
</dbReference>
<feature type="transmembrane region" description="Helical" evidence="1">
    <location>
        <begin position="384"/>
        <end position="403"/>
    </location>
</feature>
<dbReference type="Gene3D" id="3.90.1720.10">
    <property type="entry name" value="endopeptidase domain like (from Nostoc punctiforme)"/>
    <property type="match status" value="1"/>
</dbReference>
<protein>
    <recommendedName>
        <fullName evidence="2">LRAT domain-containing protein</fullName>
    </recommendedName>
</protein>
<keyword evidence="1" id="KW-1133">Transmembrane helix</keyword>
<keyword evidence="1" id="KW-0472">Membrane</keyword>
<feature type="domain" description="LRAT" evidence="2">
    <location>
        <begin position="191"/>
        <end position="301"/>
    </location>
</feature>
<dbReference type="EMBL" id="JAIZAY010000002">
    <property type="protein sequence ID" value="KAJ8046738.1"/>
    <property type="molecule type" value="Genomic_DNA"/>
</dbReference>
<dbReference type="AlphaFoldDB" id="A0A9Q1HJ30"/>
<keyword evidence="1" id="KW-0812">Transmembrane</keyword>
<evidence type="ECO:0000256" key="1">
    <source>
        <dbReference type="SAM" id="Phobius"/>
    </source>
</evidence>